<dbReference type="InterPro" id="IPR012967">
    <property type="entry name" value="COMT_dimerisation"/>
</dbReference>
<keyword evidence="1" id="KW-0489">Methyltransferase</keyword>
<gene>
    <name evidence="6" type="ORF">URODEC1_LOCUS67940</name>
</gene>
<accession>A0ABC9BR08</accession>
<name>A0ABC9BR08_9POAL</name>
<keyword evidence="7" id="KW-1185">Reference proteome</keyword>
<dbReference type="Pfam" id="PF08100">
    <property type="entry name" value="Dimerisation"/>
    <property type="match status" value="1"/>
</dbReference>
<dbReference type="InterPro" id="IPR029063">
    <property type="entry name" value="SAM-dependent_MTases_sf"/>
</dbReference>
<dbReference type="Gene3D" id="3.40.50.150">
    <property type="entry name" value="Vaccinia Virus protein VP39"/>
    <property type="match status" value="1"/>
</dbReference>
<dbReference type="SUPFAM" id="SSF46785">
    <property type="entry name" value="Winged helix' DNA-binding domain"/>
    <property type="match status" value="1"/>
</dbReference>
<dbReference type="FunFam" id="3.40.50.150:FF:000206">
    <property type="entry name" value="O-methyltransferase ZRP4"/>
    <property type="match status" value="1"/>
</dbReference>
<feature type="domain" description="O-methyltransferase dimerisation" evidence="5">
    <location>
        <begin position="37"/>
        <end position="127"/>
    </location>
</feature>
<proteinExistence type="predicted"/>
<dbReference type="GO" id="GO:0008168">
    <property type="term" value="F:methyltransferase activity"/>
    <property type="evidence" value="ECO:0007669"/>
    <property type="project" value="UniProtKB-KW"/>
</dbReference>
<reference evidence="6 7" key="2">
    <citation type="submission" date="2024-10" db="EMBL/GenBank/DDBJ databases">
        <authorList>
            <person name="Ryan C."/>
        </authorList>
    </citation>
    <scope>NUCLEOTIDE SEQUENCE [LARGE SCALE GENOMIC DNA]</scope>
</reference>
<reference evidence="7" key="1">
    <citation type="submission" date="2024-06" db="EMBL/GenBank/DDBJ databases">
        <authorList>
            <person name="Ryan C."/>
        </authorList>
    </citation>
    <scope>NUCLEOTIDE SEQUENCE [LARGE SCALE GENOMIC DNA]</scope>
</reference>
<sequence length="383" mass="42459">MPAYETSPCTNENNMSCSREEVSITQQTLHQGYMEIWHHGLFHIKSSALLCAVGLGIPSAIHRRGGAATISDIVSDTGVDPSKISYLRRLMRMLTFYGIFAAATADQPDEAGETIYTLTPVSQILVEDRDSTPYDMSPLLRIIVRPSTAVSTFFSMEEWFRDAGDKTLFEVAHGVHPWTLTKNDPEYNKAVNESMVMDSSVLMDIMLKEVGSSDIFRGIKSLVDVGGGLGVAAMAIARAFPHIKCTVLDLEQVISQAPSSDGSVEFVTGDMFEYIPPADAVFLKLIFDCWDDEDSVKILRQCKRAIPGRDAGGKVIIVNCVLGYGPQDNVAMETQVLFDVYMMRYGGAQREEHEWKKIFVEAGFSDYKITPIFGFQSIIEVFP</sequence>
<dbReference type="CDD" id="cd02440">
    <property type="entry name" value="AdoMet_MTases"/>
    <property type="match status" value="1"/>
</dbReference>
<organism evidence="6 7">
    <name type="scientific">Urochloa decumbens</name>
    <dbReference type="NCBI Taxonomy" id="240449"/>
    <lineage>
        <taxon>Eukaryota</taxon>
        <taxon>Viridiplantae</taxon>
        <taxon>Streptophyta</taxon>
        <taxon>Embryophyta</taxon>
        <taxon>Tracheophyta</taxon>
        <taxon>Spermatophyta</taxon>
        <taxon>Magnoliopsida</taxon>
        <taxon>Liliopsida</taxon>
        <taxon>Poales</taxon>
        <taxon>Poaceae</taxon>
        <taxon>PACMAD clade</taxon>
        <taxon>Panicoideae</taxon>
        <taxon>Panicodae</taxon>
        <taxon>Paniceae</taxon>
        <taxon>Melinidinae</taxon>
        <taxon>Urochloa</taxon>
    </lineage>
</organism>
<evidence type="ECO:0000256" key="1">
    <source>
        <dbReference type="ARBA" id="ARBA00022603"/>
    </source>
</evidence>
<keyword evidence="3" id="KW-0949">S-adenosyl-L-methionine</keyword>
<evidence type="ECO:0000313" key="6">
    <source>
        <dbReference type="EMBL" id="CAL5006220.1"/>
    </source>
</evidence>
<dbReference type="Pfam" id="PF00891">
    <property type="entry name" value="Methyltransf_2"/>
    <property type="match status" value="1"/>
</dbReference>
<protein>
    <submittedName>
        <fullName evidence="6">Uncharacterized protein</fullName>
    </submittedName>
</protein>
<evidence type="ECO:0000313" key="7">
    <source>
        <dbReference type="Proteomes" id="UP001497457"/>
    </source>
</evidence>
<dbReference type="PIRSF" id="PIRSF005739">
    <property type="entry name" value="O-mtase"/>
    <property type="match status" value="1"/>
</dbReference>
<keyword evidence="2" id="KW-0808">Transferase</keyword>
<dbReference type="AlphaFoldDB" id="A0ABC9BR08"/>
<evidence type="ECO:0000259" key="4">
    <source>
        <dbReference type="Pfam" id="PF00891"/>
    </source>
</evidence>
<evidence type="ECO:0000256" key="2">
    <source>
        <dbReference type="ARBA" id="ARBA00022679"/>
    </source>
</evidence>
<feature type="domain" description="O-methyltransferase C-terminal" evidence="4">
    <location>
        <begin position="155"/>
        <end position="365"/>
    </location>
</feature>
<dbReference type="PROSITE" id="PS51683">
    <property type="entry name" value="SAM_OMT_II"/>
    <property type="match status" value="1"/>
</dbReference>
<dbReference type="InterPro" id="IPR016461">
    <property type="entry name" value="COMT-like"/>
</dbReference>
<dbReference type="InterPro" id="IPR036388">
    <property type="entry name" value="WH-like_DNA-bd_sf"/>
</dbReference>
<dbReference type="InterPro" id="IPR036390">
    <property type="entry name" value="WH_DNA-bd_sf"/>
</dbReference>
<dbReference type="GO" id="GO:0032259">
    <property type="term" value="P:methylation"/>
    <property type="evidence" value="ECO:0007669"/>
    <property type="project" value="UniProtKB-KW"/>
</dbReference>
<evidence type="ECO:0000256" key="3">
    <source>
        <dbReference type="ARBA" id="ARBA00022691"/>
    </source>
</evidence>
<dbReference type="Proteomes" id="UP001497457">
    <property type="component" value="Chromosome 27b"/>
</dbReference>
<dbReference type="PANTHER" id="PTHR11746">
    <property type="entry name" value="O-METHYLTRANSFERASE"/>
    <property type="match status" value="1"/>
</dbReference>
<dbReference type="Gene3D" id="1.10.10.10">
    <property type="entry name" value="Winged helix-like DNA-binding domain superfamily/Winged helix DNA-binding domain"/>
    <property type="match status" value="1"/>
</dbReference>
<dbReference type="EMBL" id="OZ075137">
    <property type="protein sequence ID" value="CAL5006220.1"/>
    <property type="molecule type" value="Genomic_DNA"/>
</dbReference>
<evidence type="ECO:0000259" key="5">
    <source>
        <dbReference type="Pfam" id="PF08100"/>
    </source>
</evidence>
<dbReference type="SUPFAM" id="SSF53335">
    <property type="entry name" value="S-adenosyl-L-methionine-dependent methyltransferases"/>
    <property type="match status" value="1"/>
</dbReference>
<dbReference type="InterPro" id="IPR001077">
    <property type="entry name" value="COMT_C"/>
</dbReference>